<organism evidence="9 10">
    <name type="scientific">Cladophialophora immunda</name>
    <dbReference type="NCBI Taxonomy" id="569365"/>
    <lineage>
        <taxon>Eukaryota</taxon>
        <taxon>Fungi</taxon>
        <taxon>Dikarya</taxon>
        <taxon>Ascomycota</taxon>
        <taxon>Pezizomycotina</taxon>
        <taxon>Eurotiomycetes</taxon>
        <taxon>Chaetothyriomycetidae</taxon>
        <taxon>Chaetothyriales</taxon>
        <taxon>Herpotrichiellaceae</taxon>
        <taxon>Cladophialophora</taxon>
    </lineage>
</organism>
<dbReference type="PRINTS" id="PR00463">
    <property type="entry name" value="EP450I"/>
</dbReference>
<keyword evidence="10" id="KW-1185">Reference proteome</keyword>
<dbReference type="STRING" id="569365.A0A0D1ZA95"/>
<keyword evidence="8" id="KW-0812">Transmembrane</keyword>
<sequence length="552" mass="62827">MALLLPTCVWAILSGLASHLKYNRREPTLFRYLAELATLSMLAFVALFHQSRVLITSIALSFVFITLHLFALGSSITVYRLFLHPLKDYPGPVLAKITKWYGFYLTSFGKTYIDYTKLHEKYGDVVRIGPNELSFVDPESVKYVHGSAANKLAKGPNYDTRLWADGISLGDERDIVAHRTRRKFWDKGLAIKAITSYEPRLVRIINVLKSKFDTYAEKEIDVGAFIDFFGFDAMADLAFNETFSFLENESSGELAGLVRKGLKMTELIRNVQWLTPIFKYLPMDPEDKAQTERFAKTSAEQFEKRLAMGTEPTDLFTYLLAHDESGRTLAKRDLESDSPVIIVAGSDTTAVCLSFVFYFISRDATIQKRLIEEVDQAWAQHGARLDGRKLGPEQMPYLNAVINESLRMVPPAPNGNQRTTPKGGCVVDGRYLPENTQVSCQPTFMAHDARSFTKPELFVPERWIDEKRDPEWNHDTRSFIPFSAGQFICPGKALAYLEMRLLLVHVFKDFSFEMSPGFDHAGFWLGLQSYMGYMKRPITLTVHRRQHEGLPN</sequence>
<protein>
    <recommendedName>
        <fullName evidence="11">Cytochrome P450</fullName>
    </recommendedName>
</protein>
<dbReference type="PANTHER" id="PTHR24305">
    <property type="entry name" value="CYTOCHROME P450"/>
    <property type="match status" value="1"/>
</dbReference>
<evidence type="ECO:0000313" key="10">
    <source>
        <dbReference type="Proteomes" id="UP000054466"/>
    </source>
</evidence>
<keyword evidence="8" id="KW-1133">Transmembrane helix</keyword>
<evidence type="ECO:0000256" key="6">
    <source>
        <dbReference type="ARBA" id="ARBA00023033"/>
    </source>
</evidence>
<dbReference type="Pfam" id="PF00067">
    <property type="entry name" value="p450"/>
    <property type="match status" value="1"/>
</dbReference>
<dbReference type="HOGENOM" id="CLU_001570_14_10_1"/>
<evidence type="ECO:0000256" key="5">
    <source>
        <dbReference type="ARBA" id="ARBA00023004"/>
    </source>
</evidence>
<keyword evidence="6" id="KW-0503">Monooxygenase</keyword>
<dbReference type="GO" id="GO:0020037">
    <property type="term" value="F:heme binding"/>
    <property type="evidence" value="ECO:0007669"/>
    <property type="project" value="InterPro"/>
</dbReference>
<dbReference type="Proteomes" id="UP000054466">
    <property type="component" value="Unassembled WGS sequence"/>
</dbReference>
<dbReference type="InterPro" id="IPR001128">
    <property type="entry name" value="Cyt_P450"/>
</dbReference>
<reference evidence="9 10" key="1">
    <citation type="submission" date="2015-01" db="EMBL/GenBank/DDBJ databases">
        <title>The Genome Sequence of Cladophialophora immunda CBS83496.</title>
        <authorList>
            <consortium name="The Broad Institute Genomics Platform"/>
            <person name="Cuomo C."/>
            <person name="de Hoog S."/>
            <person name="Gorbushina A."/>
            <person name="Stielow B."/>
            <person name="Teixiera M."/>
            <person name="Abouelleil A."/>
            <person name="Chapman S.B."/>
            <person name="Priest M."/>
            <person name="Young S.K."/>
            <person name="Wortman J."/>
            <person name="Nusbaum C."/>
            <person name="Birren B."/>
        </authorList>
    </citation>
    <scope>NUCLEOTIDE SEQUENCE [LARGE SCALE GENOMIC DNA]</scope>
    <source>
        <strain evidence="9 10">CBS 83496</strain>
    </source>
</reference>
<evidence type="ECO:0000256" key="8">
    <source>
        <dbReference type="SAM" id="Phobius"/>
    </source>
</evidence>
<dbReference type="PANTHER" id="PTHR24305:SF187">
    <property type="entry name" value="P450, PUTATIVE (EUROFUNG)-RELATED"/>
    <property type="match status" value="1"/>
</dbReference>
<dbReference type="OrthoDB" id="655030at2759"/>
<accession>A0A0D1ZA95</accession>
<dbReference type="GO" id="GO:0004497">
    <property type="term" value="F:monooxygenase activity"/>
    <property type="evidence" value="ECO:0007669"/>
    <property type="project" value="UniProtKB-KW"/>
</dbReference>
<keyword evidence="3 7" id="KW-0479">Metal-binding</keyword>
<comment type="cofactor">
    <cofactor evidence="1 7">
        <name>heme</name>
        <dbReference type="ChEBI" id="CHEBI:30413"/>
    </cofactor>
</comment>
<keyword evidence="4" id="KW-0560">Oxidoreductase</keyword>
<dbReference type="VEuPathDB" id="FungiDB:PV07_10316"/>
<dbReference type="InterPro" id="IPR050121">
    <property type="entry name" value="Cytochrome_P450_monoxygenase"/>
</dbReference>
<dbReference type="RefSeq" id="XP_016244827.1">
    <property type="nucleotide sequence ID" value="XM_016397636.1"/>
</dbReference>
<evidence type="ECO:0000256" key="7">
    <source>
        <dbReference type="PIRSR" id="PIRSR602401-1"/>
    </source>
</evidence>
<dbReference type="Gene3D" id="1.10.630.10">
    <property type="entry name" value="Cytochrome P450"/>
    <property type="match status" value="1"/>
</dbReference>
<proteinExistence type="inferred from homology"/>
<dbReference type="InterPro" id="IPR036396">
    <property type="entry name" value="Cyt_P450_sf"/>
</dbReference>
<keyword evidence="8" id="KW-0472">Membrane</keyword>
<feature type="binding site" description="axial binding residue" evidence="7">
    <location>
        <position position="489"/>
    </location>
    <ligand>
        <name>heme</name>
        <dbReference type="ChEBI" id="CHEBI:30413"/>
    </ligand>
    <ligandPart>
        <name>Fe</name>
        <dbReference type="ChEBI" id="CHEBI:18248"/>
    </ligandPart>
</feature>
<feature type="transmembrane region" description="Helical" evidence="8">
    <location>
        <begin position="27"/>
        <end position="48"/>
    </location>
</feature>
<keyword evidence="5 7" id="KW-0408">Iron</keyword>
<evidence type="ECO:0000256" key="1">
    <source>
        <dbReference type="ARBA" id="ARBA00001971"/>
    </source>
</evidence>
<name>A0A0D1ZA95_9EURO</name>
<dbReference type="SUPFAM" id="SSF48264">
    <property type="entry name" value="Cytochrome P450"/>
    <property type="match status" value="1"/>
</dbReference>
<evidence type="ECO:0000313" key="9">
    <source>
        <dbReference type="EMBL" id="KIW24611.1"/>
    </source>
</evidence>
<evidence type="ECO:0000256" key="3">
    <source>
        <dbReference type="ARBA" id="ARBA00022723"/>
    </source>
</evidence>
<dbReference type="PRINTS" id="PR00385">
    <property type="entry name" value="P450"/>
</dbReference>
<feature type="transmembrane region" description="Helical" evidence="8">
    <location>
        <begin position="60"/>
        <end position="82"/>
    </location>
</feature>
<comment type="similarity">
    <text evidence="2">Belongs to the cytochrome P450 family.</text>
</comment>
<dbReference type="EMBL" id="KN847045">
    <property type="protein sequence ID" value="KIW24611.1"/>
    <property type="molecule type" value="Genomic_DNA"/>
</dbReference>
<evidence type="ECO:0000256" key="2">
    <source>
        <dbReference type="ARBA" id="ARBA00010617"/>
    </source>
</evidence>
<dbReference type="GeneID" id="27349510"/>
<dbReference type="AlphaFoldDB" id="A0A0D1ZA95"/>
<evidence type="ECO:0000256" key="4">
    <source>
        <dbReference type="ARBA" id="ARBA00023002"/>
    </source>
</evidence>
<dbReference type="GO" id="GO:0005506">
    <property type="term" value="F:iron ion binding"/>
    <property type="evidence" value="ECO:0007669"/>
    <property type="project" value="InterPro"/>
</dbReference>
<evidence type="ECO:0008006" key="11">
    <source>
        <dbReference type="Google" id="ProtNLM"/>
    </source>
</evidence>
<dbReference type="GO" id="GO:0016705">
    <property type="term" value="F:oxidoreductase activity, acting on paired donors, with incorporation or reduction of molecular oxygen"/>
    <property type="evidence" value="ECO:0007669"/>
    <property type="project" value="InterPro"/>
</dbReference>
<dbReference type="InterPro" id="IPR002401">
    <property type="entry name" value="Cyt_P450_E_grp-I"/>
</dbReference>
<gene>
    <name evidence="9" type="ORF">PV07_10316</name>
</gene>
<keyword evidence="7" id="KW-0349">Heme</keyword>